<feature type="domain" description="PI3K/PI4K catalytic" evidence="6">
    <location>
        <begin position="826"/>
        <end position="1109"/>
    </location>
</feature>
<dbReference type="PROSITE" id="PS00915">
    <property type="entry name" value="PI3_4_KINASE_1"/>
    <property type="match status" value="1"/>
</dbReference>
<comment type="caution">
    <text evidence="11">The sequence shown here is derived from an EMBL/GenBank/DDBJ whole genome shotgun (WGS) entry which is preliminary data.</text>
</comment>
<gene>
    <name evidence="11" type="primary">Pik3cd_1</name>
    <name evidence="11" type="ORF">FJT64_018916</name>
</gene>
<keyword evidence="2" id="KW-0547">Nucleotide-binding</keyword>
<dbReference type="Pfam" id="PF02192">
    <property type="entry name" value="PI3K_p85B"/>
    <property type="match status" value="1"/>
</dbReference>
<dbReference type="Pfam" id="PF00794">
    <property type="entry name" value="PI3K_rbd"/>
    <property type="match status" value="1"/>
</dbReference>
<dbReference type="InterPro" id="IPR016024">
    <property type="entry name" value="ARM-type_fold"/>
</dbReference>
<dbReference type="GO" id="GO:0035005">
    <property type="term" value="F:1-phosphatidylinositol-4-phosphate 3-kinase activity"/>
    <property type="evidence" value="ECO:0007669"/>
    <property type="project" value="TreeGrafter"/>
</dbReference>
<dbReference type="EMBL" id="VIIS01000354">
    <property type="protein sequence ID" value="KAF0310011.1"/>
    <property type="molecule type" value="Genomic_DNA"/>
</dbReference>
<dbReference type="InterPro" id="IPR003113">
    <property type="entry name" value="PI3K_ABD"/>
</dbReference>
<dbReference type="Pfam" id="PF00454">
    <property type="entry name" value="PI3_PI4_kinase"/>
    <property type="match status" value="1"/>
</dbReference>
<evidence type="ECO:0000313" key="12">
    <source>
        <dbReference type="Proteomes" id="UP000440578"/>
    </source>
</evidence>
<dbReference type="Pfam" id="PF00613">
    <property type="entry name" value="PI3Ka"/>
    <property type="match status" value="1"/>
</dbReference>
<evidence type="ECO:0000256" key="5">
    <source>
        <dbReference type="PROSITE-ProRule" id="PRU00880"/>
    </source>
</evidence>
<dbReference type="FunFam" id="1.10.1070.11:FF:000001">
    <property type="entry name" value="Phosphatidylinositol 4,5-bisphosphate 3-kinase catalytic subunit"/>
    <property type="match status" value="1"/>
</dbReference>
<dbReference type="GO" id="GO:0005886">
    <property type="term" value="C:plasma membrane"/>
    <property type="evidence" value="ECO:0007669"/>
    <property type="project" value="TreeGrafter"/>
</dbReference>
<dbReference type="Gene3D" id="1.25.40.70">
    <property type="entry name" value="Phosphatidylinositol 3-kinase, accessory domain (PIK)"/>
    <property type="match status" value="1"/>
</dbReference>
<reference evidence="11 12" key="1">
    <citation type="submission" date="2019-07" db="EMBL/GenBank/DDBJ databases">
        <title>Draft genome assembly of a fouling barnacle, Amphibalanus amphitrite (Darwin, 1854): The first reference genome for Thecostraca.</title>
        <authorList>
            <person name="Kim W."/>
        </authorList>
    </citation>
    <scope>NUCLEOTIDE SEQUENCE [LARGE SCALE GENOMIC DNA]</scope>
    <source>
        <strain evidence="11">SNU_AA5</strain>
        <tissue evidence="11">Soma without cirri and trophi</tissue>
    </source>
</reference>
<dbReference type="GO" id="GO:0016477">
    <property type="term" value="P:cell migration"/>
    <property type="evidence" value="ECO:0007669"/>
    <property type="project" value="TreeGrafter"/>
</dbReference>
<evidence type="ECO:0000256" key="4">
    <source>
        <dbReference type="ARBA" id="ARBA00022840"/>
    </source>
</evidence>
<dbReference type="PANTHER" id="PTHR10048:SF118">
    <property type="entry name" value="PI-3 KINASE"/>
    <property type="match status" value="1"/>
</dbReference>
<dbReference type="InterPro" id="IPR036940">
    <property type="entry name" value="PI3/4_kinase_cat_sf"/>
</dbReference>
<evidence type="ECO:0000256" key="2">
    <source>
        <dbReference type="ARBA" id="ARBA00022741"/>
    </source>
</evidence>
<feature type="domain" description="PI3K-RBD" evidence="9">
    <location>
        <begin position="216"/>
        <end position="323"/>
    </location>
</feature>
<dbReference type="GO" id="GO:0005524">
    <property type="term" value="F:ATP binding"/>
    <property type="evidence" value="ECO:0007669"/>
    <property type="project" value="UniProtKB-KW"/>
</dbReference>
<proteinExistence type="inferred from homology"/>
<dbReference type="SUPFAM" id="SSF54236">
    <property type="entry name" value="Ubiquitin-like"/>
    <property type="match status" value="1"/>
</dbReference>
<dbReference type="Proteomes" id="UP000440578">
    <property type="component" value="Unassembled WGS sequence"/>
</dbReference>
<dbReference type="InterPro" id="IPR018936">
    <property type="entry name" value="PI3/4_kinase_CS"/>
</dbReference>
<sequence>MVQCFNSMNNLNSMMLNASLGGDGRPMEEYDSVLDPFGRDGWDSPDPDIHIECLMPSGIVVPLDVLKDATLETIKQKLWESEFPLHGTLRDMSQYVFQCVTPEAEAVELLDESCPLISVRPVFRVLRVIEREGDKHEKLLLSQIGNLIGKNMHAFEAHNNSAEVNEFRSSMRELCARVVAERDAFPWEQRVRYCYPCSVAWAQEMPLLLRKQLPSSGQIMVEVKPQWGRDGQPGGYTTLRVEPSITASELVTKVLKKMARSSQQALRNSAHSAHLQQPDVPKGYTLRVVGRQQYLVCDLALWKYAPVQEAMNRGERLRLQLVDNHSIELPDWGPHPGAEPGRCRALSVNTSTLQRRRHTPVSSWDIHQDFSLGINSLAHLQVGEGVTEIGLEIALFCGAKKLCESVWVSHPLDGGPLPDEDQELQVGATKQFEVEVRDLPRMTRLSLAVFEVARQERGFKSVRQDSGGKLFRNYLAWVNAPVYDYRGQLRQGTVTLYLWPYTEHMRAGEPLQPLSTVVANPDSETATQLSVQFSCYCEQPNRVVMYPSAEQMLLYAHQAPNGADRDSDFKHFGRTNTEQVKEELAKALENMRAFDLDDYSKEVVWSLRNTCKNMWPNALPKLLQCVDWSNGQEVAEMTKLLEDWQPLPPDKSLALLDVNVADPTVRRFAVRCLQQASDEELQLYLLQLVQALKHENYLFSELAEFLLERAIKSRLIGYWLFWHLRSETGVPCLNVRNTLILEAYCRAAPHHMHSLTRLHEALKTLKEADLFPFHPPEITQKVKNGRTARKDRTMILESLKETVTTKHTLMDFMNPLDETIICGKIRWEDFTYFESKMAPLRLIFRNGDEGGDDVNLIFKSGDDLRQDMLTLQMIRIIDKLWKDQGLDLRLTPYGCISTDHEKGVIELVQEASTMANIYRKKVGGMFWKDTIYNWLRKHNTTDERLSRAVREFSLSCAGYSVITFVLGIADRHSDNIMVKKNGQMLHIDFGHILGHFKSKLGFRRERVPFVLTSDFVHVITECNKVAEAFEEFRQNCERAYMILRSHSDFIISLFGMMVSTGLPDVSEEEDLRFLHSTLVRKKGGRPDLPESEALKFFQEKFTEAQKKSTFASINNWFHAIKTDNNV</sequence>
<dbReference type="GO" id="GO:0048015">
    <property type="term" value="P:phosphatidylinositol-mediated signaling"/>
    <property type="evidence" value="ECO:0007669"/>
    <property type="project" value="TreeGrafter"/>
</dbReference>
<evidence type="ECO:0000256" key="1">
    <source>
        <dbReference type="ARBA" id="ARBA00022679"/>
    </source>
</evidence>
<dbReference type="PANTHER" id="PTHR10048">
    <property type="entry name" value="PHOSPHATIDYLINOSITOL KINASE"/>
    <property type="match status" value="1"/>
</dbReference>
<comment type="similarity">
    <text evidence="5">Belongs to the PI3/PI4-kinase family.</text>
</comment>
<dbReference type="Gene3D" id="3.30.1010.10">
    <property type="entry name" value="Phosphatidylinositol 3-kinase Catalytic Subunit, Chain A, domain 4"/>
    <property type="match status" value="1"/>
</dbReference>
<dbReference type="PROSITE" id="PS51544">
    <property type="entry name" value="PI3K_ABD"/>
    <property type="match status" value="1"/>
</dbReference>
<dbReference type="PROSITE" id="PS51545">
    <property type="entry name" value="PIK_HELICAL"/>
    <property type="match status" value="1"/>
</dbReference>
<dbReference type="InterPro" id="IPR002420">
    <property type="entry name" value="PI3K-type_C2_dom"/>
</dbReference>
<evidence type="ECO:0000259" key="8">
    <source>
        <dbReference type="PROSITE" id="PS51545"/>
    </source>
</evidence>
<evidence type="ECO:0000259" key="7">
    <source>
        <dbReference type="PROSITE" id="PS51544"/>
    </source>
</evidence>
<dbReference type="InterPro" id="IPR015433">
    <property type="entry name" value="PI3/4_kinase"/>
</dbReference>
<dbReference type="OrthoDB" id="67688at2759"/>
<dbReference type="PROSITE" id="PS00916">
    <property type="entry name" value="PI3_4_KINASE_2"/>
    <property type="match status" value="1"/>
</dbReference>
<dbReference type="SUPFAM" id="SSF56112">
    <property type="entry name" value="Protein kinase-like (PK-like)"/>
    <property type="match status" value="1"/>
</dbReference>
<evidence type="ECO:0000259" key="6">
    <source>
        <dbReference type="PROSITE" id="PS50290"/>
    </source>
</evidence>
<dbReference type="PROSITE" id="PS50290">
    <property type="entry name" value="PI3_4_KINASE_3"/>
    <property type="match status" value="1"/>
</dbReference>
<evidence type="ECO:0000259" key="9">
    <source>
        <dbReference type="PROSITE" id="PS51546"/>
    </source>
</evidence>
<dbReference type="Pfam" id="PF00792">
    <property type="entry name" value="PI3K_C2"/>
    <property type="match status" value="1"/>
</dbReference>
<evidence type="ECO:0000259" key="10">
    <source>
        <dbReference type="PROSITE" id="PS51547"/>
    </source>
</evidence>
<dbReference type="SMART" id="SM00143">
    <property type="entry name" value="PI3K_p85B"/>
    <property type="match status" value="1"/>
</dbReference>
<dbReference type="InterPro" id="IPR011009">
    <property type="entry name" value="Kinase-like_dom_sf"/>
</dbReference>
<keyword evidence="12" id="KW-1185">Reference proteome</keyword>
<dbReference type="GO" id="GO:0005942">
    <property type="term" value="C:phosphatidylinositol 3-kinase complex"/>
    <property type="evidence" value="ECO:0007669"/>
    <property type="project" value="TreeGrafter"/>
</dbReference>
<dbReference type="InterPro" id="IPR042236">
    <property type="entry name" value="PI3K_accessory_sf"/>
</dbReference>
<evidence type="ECO:0000256" key="3">
    <source>
        <dbReference type="ARBA" id="ARBA00022777"/>
    </source>
</evidence>
<dbReference type="Gene3D" id="2.60.40.150">
    <property type="entry name" value="C2 domain"/>
    <property type="match status" value="1"/>
</dbReference>
<dbReference type="InterPro" id="IPR000341">
    <property type="entry name" value="PI3K_Ras-bd_dom"/>
</dbReference>
<dbReference type="SMART" id="SM00146">
    <property type="entry name" value="PI3Kc"/>
    <property type="match status" value="1"/>
</dbReference>
<keyword evidence="1" id="KW-0808">Transferase</keyword>
<dbReference type="SUPFAM" id="SSF49562">
    <property type="entry name" value="C2 domain (Calcium/lipid-binding domain, CaLB)"/>
    <property type="match status" value="1"/>
</dbReference>
<dbReference type="InterPro" id="IPR001263">
    <property type="entry name" value="PI3K_accessory_dom"/>
</dbReference>
<dbReference type="Gene3D" id="3.10.20.770">
    <property type="match status" value="1"/>
</dbReference>
<dbReference type="GO" id="GO:0016303">
    <property type="term" value="F:1-phosphatidylinositol-3-kinase activity"/>
    <property type="evidence" value="ECO:0007669"/>
    <property type="project" value="TreeGrafter"/>
</dbReference>
<dbReference type="GO" id="GO:0043491">
    <property type="term" value="P:phosphatidylinositol 3-kinase/protein kinase B signal transduction"/>
    <property type="evidence" value="ECO:0007669"/>
    <property type="project" value="TreeGrafter"/>
</dbReference>
<name>A0A6A4X6J5_AMPAM</name>
<dbReference type="InterPro" id="IPR000403">
    <property type="entry name" value="PI3/4_kinase_cat_dom"/>
</dbReference>
<dbReference type="SUPFAM" id="SSF48371">
    <property type="entry name" value="ARM repeat"/>
    <property type="match status" value="1"/>
</dbReference>
<accession>A0A6A4X6J5</accession>
<dbReference type="Gene3D" id="1.10.1070.11">
    <property type="entry name" value="Phosphatidylinositol 3-/4-kinase, catalytic domain"/>
    <property type="match status" value="1"/>
</dbReference>
<dbReference type="AlphaFoldDB" id="A0A6A4X6J5"/>
<keyword evidence="4" id="KW-0067">ATP-binding</keyword>
<dbReference type="PROSITE" id="PS51546">
    <property type="entry name" value="PI3K_RBD"/>
    <property type="match status" value="1"/>
</dbReference>
<dbReference type="SMART" id="SM00145">
    <property type="entry name" value="PI3Ka"/>
    <property type="match status" value="1"/>
</dbReference>
<dbReference type="GO" id="GO:0005737">
    <property type="term" value="C:cytoplasm"/>
    <property type="evidence" value="ECO:0007669"/>
    <property type="project" value="TreeGrafter"/>
</dbReference>
<dbReference type="EMBL" id="VIIS01000354">
    <property type="protein sequence ID" value="KAF0310010.1"/>
    <property type="molecule type" value="Genomic_DNA"/>
</dbReference>
<dbReference type="PROSITE" id="PS51547">
    <property type="entry name" value="C2_PI3K"/>
    <property type="match status" value="1"/>
</dbReference>
<evidence type="ECO:0000313" key="11">
    <source>
        <dbReference type="EMBL" id="KAF0310011.1"/>
    </source>
</evidence>
<feature type="domain" description="PIK helical" evidence="8">
    <location>
        <begin position="570"/>
        <end position="747"/>
    </location>
</feature>
<protein>
    <submittedName>
        <fullName evidence="11">Phosphatidylinositol 4,5-bisphosphate 3-kinase catalytic subunit delta isoform</fullName>
    </submittedName>
</protein>
<feature type="domain" description="PI3K-ABD" evidence="7">
    <location>
        <begin position="45"/>
        <end position="132"/>
    </location>
</feature>
<feature type="domain" description="C2 PI3K-type" evidence="10">
    <location>
        <begin position="366"/>
        <end position="539"/>
    </location>
</feature>
<organism evidence="11 12">
    <name type="scientific">Amphibalanus amphitrite</name>
    <name type="common">Striped barnacle</name>
    <name type="synonym">Balanus amphitrite</name>
    <dbReference type="NCBI Taxonomy" id="1232801"/>
    <lineage>
        <taxon>Eukaryota</taxon>
        <taxon>Metazoa</taxon>
        <taxon>Ecdysozoa</taxon>
        <taxon>Arthropoda</taxon>
        <taxon>Crustacea</taxon>
        <taxon>Multicrustacea</taxon>
        <taxon>Cirripedia</taxon>
        <taxon>Thoracica</taxon>
        <taxon>Thoracicalcarea</taxon>
        <taxon>Balanomorpha</taxon>
        <taxon>Balanoidea</taxon>
        <taxon>Balanidae</taxon>
        <taxon>Amphibalaninae</taxon>
        <taxon>Amphibalanus</taxon>
    </lineage>
</organism>
<keyword evidence="3 11" id="KW-0418">Kinase</keyword>
<dbReference type="InterPro" id="IPR029071">
    <property type="entry name" value="Ubiquitin-like_domsf"/>
</dbReference>
<dbReference type="InterPro" id="IPR035892">
    <property type="entry name" value="C2_domain_sf"/>
</dbReference>